<sequence>MVQRSVGGSSLGAWCSVLWADRPWVHDAALRERSSLGAWCSAPWADRPYDRCCFRIPYYHHFSDGIREQRRTLRFFRTIPPPPLVLEHIAN</sequence>
<comment type="caution">
    <text evidence="1">The sequence shown here is derived from an EMBL/GenBank/DDBJ whole genome shotgun (WGS) entry which is preliminary data.</text>
</comment>
<proteinExistence type="predicted"/>
<protein>
    <submittedName>
        <fullName evidence="1">Uncharacterized protein</fullName>
    </submittedName>
</protein>
<dbReference type="AlphaFoldDB" id="A0A433X2Y5"/>
<evidence type="ECO:0000313" key="2">
    <source>
        <dbReference type="Proteomes" id="UP000272464"/>
    </source>
</evidence>
<organism evidence="1 2">
    <name type="scientific">Paenibacillus zeisoli</name>
    <dbReference type="NCBI Taxonomy" id="2496267"/>
    <lineage>
        <taxon>Bacteria</taxon>
        <taxon>Bacillati</taxon>
        <taxon>Bacillota</taxon>
        <taxon>Bacilli</taxon>
        <taxon>Bacillales</taxon>
        <taxon>Paenibacillaceae</taxon>
        <taxon>Paenibacillus</taxon>
    </lineage>
</organism>
<dbReference type="RefSeq" id="WP_127200572.1">
    <property type="nucleotide sequence ID" value="NZ_RZNX01000010.1"/>
</dbReference>
<accession>A0A433X2Y5</accession>
<keyword evidence="2" id="KW-1185">Reference proteome</keyword>
<dbReference type="Proteomes" id="UP000272464">
    <property type="component" value="Unassembled WGS sequence"/>
</dbReference>
<evidence type="ECO:0000313" key="1">
    <source>
        <dbReference type="EMBL" id="RUT28433.1"/>
    </source>
</evidence>
<gene>
    <name evidence="1" type="ORF">EJP77_17620</name>
</gene>
<name>A0A433X2Y5_9BACL</name>
<reference evidence="1 2" key="1">
    <citation type="submission" date="2018-12" db="EMBL/GenBank/DDBJ databases">
        <authorList>
            <person name="Sun L."/>
            <person name="Chen Z."/>
        </authorList>
    </citation>
    <scope>NUCLEOTIDE SEQUENCE [LARGE SCALE GENOMIC DNA]</scope>
    <source>
        <strain evidence="1 2">3-5-3</strain>
    </source>
</reference>
<dbReference type="EMBL" id="RZNX01000010">
    <property type="protein sequence ID" value="RUT28433.1"/>
    <property type="molecule type" value="Genomic_DNA"/>
</dbReference>